<dbReference type="PRINTS" id="PR00420">
    <property type="entry name" value="RNGMNOXGNASE"/>
</dbReference>
<dbReference type="Proteomes" id="UP000218238">
    <property type="component" value="Unassembled WGS sequence"/>
</dbReference>
<dbReference type="SUPFAM" id="SSF51905">
    <property type="entry name" value="FAD/NAD(P)-binding domain"/>
    <property type="match status" value="1"/>
</dbReference>
<dbReference type="PANTHER" id="PTHR13789">
    <property type="entry name" value="MONOOXYGENASE"/>
    <property type="match status" value="1"/>
</dbReference>
<keyword evidence="2 4" id="KW-0503">Monooxygenase</keyword>
<gene>
    <name evidence="4" type="ORF">CK510_22485</name>
</gene>
<evidence type="ECO:0000313" key="4">
    <source>
        <dbReference type="EMBL" id="PAX51866.1"/>
    </source>
</evidence>
<dbReference type="GO" id="GO:0004497">
    <property type="term" value="F:monooxygenase activity"/>
    <property type="evidence" value="ECO:0007669"/>
    <property type="project" value="UniProtKB-KW"/>
</dbReference>
<evidence type="ECO:0000256" key="2">
    <source>
        <dbReference type="ARBA" id="ARBA00023033"/>
    </source>
</evidence>
<dbReference type="GO" id="GO:0071949">
    <property type="term" value="F:FAD binding"/>
    <property type="evidence" value="ECO:0007669"/>
    <property type="project" value="InterPro"/>
</dbReference>
<sequence length="508" mass="57237">MLNNSQPNDKYVEYENIISSTSSTGIFDVIIVGAGPVGLATAIGLYKRGITNILVIDQTRTFRQVGQIVDLLPNGLKALKYIDEIACEEVKKAGMGYLNSLFFKSKNQQDSVSSEAENPDSSPKWFSKNLQGEITHSIPLSYDYWHNNYGEGRVSISWYDLQTTLRNQLPEYLVKANHRCVNLVEELYGENEKTCIRIDCISTLEELEKNPYAYWESNPNNINNINQPLELIPKKQLTATKSIRGKIIIAADGINSTIRRILYTNNSENAFTRPKYSGFAAIYCTEISEISQEIQTELETGFLKESSLVTIGDESPRMVLFRHNNSIFGYLLHIALPLELLQDKSGSLLIDLALQQLEKANYPEVLKKLVAASSHEKMLQRPYYIHHAESNPENQLESQPAWNAGSVVLAGDAAHGMPPFMAQGANQGLEDALALTTAIANIALSSQWDDTQAISQAFSKYDRLRRPIMAYVQRATLTRFPYISNRHWQDYNDQIYSRNLEPTSGVYL</sequence>
<feature type="domain" description="FAD-binding" evidence="3">
    <location>
        <begin position="28"/>
        <end position="60"/>
    </location>
</feature>
<keyword evidence="5" id="KW-1185">Reference proteome</keyword>
<dbReference type="Pfam" id="PF01494">
    <property type="entry name" value="FAD_binding_3"/>
    <property type="match status" value="2"/>
</dbReference>
<dbReference type="EMBL" id="NTFS01000320">
    <property type="protein sequence ID" value="PAX51866.1"/>
    <property type="molecule type" value="Genomic_DNA"/>
</dbReference>
<dbReference type="AlphaFoldDB" id="A0A2A2TDZ5"/>
<accession>A0A2A2TDZ5</accession>
<feature type="domain" description="FAD-binding" evidence="3">
    <location>
        <begin position="401"/>
        <end position="442"/>
    </location>
</feature>
<evidence type="ECO:0000256" key="1">
    <source>
        <dbReference type="ARBA" id="ARBA00023002"/>
    </source>
</evidence>
<proteinExistence type="predicted"/>
<dbReference type="InterPro" id="IPR036188">
    <property type="entry name" value="FAD/NAD-bd_sf"/>
</dbReference>
<dbReference type="OrthoDB" id="9766816at2"/>
<evidence type="ECO:0000313" key="5">
    <source>
        <dbReference type="Proteomes" id="UP000218238"/>
    </source>
</evidence>
<evidence type="ECO:0000259" key="3">
    <source>
        <dbReference type="Pfam" id="PF01494"/>
    </source>
</evidence>
<dbReference type="InterPro" id="IPR002938">
    <property type="entry name" value="FAD-bd"/>
</dbReference>
<dbReference type="RefSeq" id="WP_095723811.1">
    <property type="nucleotide sequence ID" value="NZ_NTFS01000320.1"/>
</dbReference>
<dbReference type="InterPro" id="IPR050493">
    <property type="entry name" value="FAD-dep_Monooxygenase_BioMet"/>
</dbReference>
<dbReference type="Gene3D" id="3.50.50.60">
    <property type="entry name" value="FAD/NAD(P)-binding domain"/>
    <property type="match status" value="2"/>
</dbReference>
<keyword evidence="1" id="KW-0560">Oxidoreductase</keyword>
<name>A0A2A2TDZ5_9CYAN</name>
<dbReference type="PANTHER" id="PTHR13789:SF309">
    <property type="entry name" value="PUTATIVE (AFU_ORTHOLOGUE AFUA_6G14510)-RELATED"/>
    <property type="match status" value="1"/>
</dbReference>
<reference evidence="4 5" key="1">
    <citation type="submission" date="2017-08" db="EMBL/GenBank/DDBJ databases">
        <title>Draft genome sequence of filamentous cyanobacterium Calothrix elsteri CCALA 953.</title>
        <authorList>
            <person name="Gagunashvili A.N."/>
            <person name="Elster J."/>
            <person name="Andresson O.S."/>
        </authorList>
    </citation>
    <scope>NUCLEOTIDE SEQUENCE [LARGE SCALE GENOMIC DNA]</scope>
    <source>
        <strain evidence="4 5">CCALA 953</strain>
    </source>
</reference>
<protein>
    <submittedName>
        <fullName evidence="4">FAD-binding monooxygenase</fullName>
    </submittedName>
</protein>
<comment type="caution">
    <text evidence="4">The sequence shown here is derived from an EMBL/GenBank/DDBJ whole genome shotgun (WGS) entry which is preliminary data.</text>
</comment>
<organism evidence="4 5">
    <name type="scientific">Brunnivagina elsteri CCALA 953</name>
    <dbReference type="NCBI Taxonomy" id="987040"/>
    <lineage>
        <taxon>Bacteria</taxon>
        <taxon>Bacillati</taxon>
        <taxon>Cyanobacteriota</taxon>
        <taxon>Cyanophyceae</taxon>
        <taxon>Nostocales</taxon>
        <taxon>Calotrichaceae</taxon>
        <taxon>Brunnivagina</taxon>
    </lineage>
</organism>